<evidence type="ECO:0000313" key="3">
    <source>
        <dbReference type="Proteomes" id="UP000285301"/>
    </source>
</evidence>
<dbReference type="EMBL" id="NCKU01004671">
    <property type="protein sequence ID" value="RWS05615.1"/>
    <property type="molecule type" value="Genomic_DNA"/>
</dbReference>
<evidence type="ECO:0000259" key="1">
    <source>
        <dbReference type="SMART" id="SM01349"/>
    </source>
</evidence>
<dbReference type="SUPFAM" id="SSF48371">
    <property type="entry name" value="ARM repeat"/>
    <property type="match status" value="1"/>
</dbReference>
<accession>A0A443QRH8</accession>
<dbReference type="GO" id="GO:0008017">
    <property type="term" value="F:microtubule binding"/>
    <property type="evidence" value="ECO:0007669"/>
    <property type="project" value="TreeGrafter"/>
</dbReference>
<protein>
    <submittedName>
        <fullName evidence="2">Protein FAM179B-like protein</fullName>
    </submittedName>
</protein>
<dbReference type="Gene3D" id="1.25.10.10">
    <property type="entry name" value="Leucine-rich Repeat Variant"/>
    <property type="match status" value="2"/>
</dbReference>
<sequence length="561" mass="63741">MAEFATLDSATVHDNIARKQAAAETVVRKTPTYRISSQHAEITALIRHLIENNGSRRAEILRTLRKLVKKSGGQLPDVDRMEFFEAFYHMVGDQRWKVACECTMLIVDIIPQMGDHDLDPCVSVVLPRVIPNLGHESIDVRRATLRLLHVYMRYTNNLQKVLRMYVQYGLQSSDKNAQKGCILSLPLLFTEEFGNENLFPLVESLGNLLVNSEASLFYPVFLALQRLHSLVGNETFKLYLKHINPEAVMLYQRVLSRNSTANSGRNENEAVDFGDLQNNNTVSIDKLITCGDTPKPFEDYAKKDSDSSTDNRFAEPERAFKPRMLFDADYTLRYGVFPPAALNRVLSSKLNEKNDGIQQILSVLREAPSNHISALIPYLDAFMEDVVNKLVDHPNFKITLHGLEMVEAVIERLKLSTQSFIKPIVKVLFKRLGDSRAVVREHNIKVIHRMMYHFPPQHVIECILEQKYHRNPKIREEVVNRVTAALLMFPRTEFDLCKLCYEIAPMLVDSKRMVRLASLECIAVLAQALGHHRLTPLMSAVEATEAGSESEGLINAVQVSF</sequence>
<dbReference type="OrthoDB" id="63891at2759"/>
<proteinExistence type="predicted"/>
<name>A0A443QRH8_9ACAR</name>
<dbReference type="GO" id="GO:0005929">
    <property type="term" value="C:cilium"/>
    <property type="evidence" value="ECO:0007669"/>
    <property type="project" value="TreeGrafter"/>
</dbReference>
<gene>
    <name evidence="2" type="ORF">B4U79_16296</name>
</gene>
<reference evidence="2 3" key="1">
    <citation type="journal article" date="2018" name="Gigascience">
        <title>Genomes of trombidid mites reveal novel predicted allergens and laterally-transferred genes associated with secondary metabolism.</title>
        <authorList>
            <person name="Dong X."/>
            <person name="Chaisiri K."/>
            <person name="Xia D."/>
            <person name="Armstrong S.D."/>
            <person name="Fang Y."/>
            <person name="Donnelly M.J."/>
            <person name="Kadowaki T."/>
            <person name="McGarry J.W."/>
            <person name="Darby A.C."/>
            <person name="Makepeace B.L."/>
        </authorList>
    </citation>
    <scope>NUCLEOTIDE SEQUENCE [LARGE SCALE GENOMIC DNA]</scope>
    <source>
        <strain evidence="2">UoL-WK</strain>
    </source>
</reference>
<dbReference type="PANTHER" id="PTHR21567:SF87">
    <property type="entry name" value="CRESCERIN-LIKE PROTEIN CHE-12"/>
    <property type="match status" value="1"/>
</dbReference>
<dbReference type="InterPro" id="IPR011989">
    <property type="entry name" value="ARM-like"/>
</dbReference>
<dbReference type="InterPro" id="IPR034085">
    <property type="entry name" value="TOG"/>
</dbReference>
<dbReference type="GO" id="GO:0000226">
    <property type="term" value="P:microtubule cytoskeleton organization"/>
    <property type="evidence" value="ECO:0007669"/>
    <property type="project" value="TreeGrafter"/>
</dbReference>
<dbReference type="InterPro" id="IPR016024">
    <property type="entry name" value="ARM-type_fold"/>
</dbReference>
<keyword evidence="3" id="KW-1185">Reference proteome</keyword>
<dbReference type="Proteomes" id="UP000285301">
    <property type="component" value="Unassembled WGS sequence"/>
</dbReference>
<dbReference type="PANTHER" id="PTHR21567">
    <property type="entry name" value="CLASP"/>
    <property type="match status" value="1"/>
</dbReference>
<dbReference type="AlphaFoldDB" id="A0A443QRH8"/>
<dbReference type="Pfam" id="PF21040">
    <property type="entry name" value="CEP104-like_TOG"/>
    <property type="match status" value="1"/>
</dbReference>
<dbReference type="GO" id="GO:0005881">
    <property type="term" value="C:cytoplasmic microtubule"/>
    <property type="evidence" value="ECO:0007669"/>
    <property type="project" value="TreeGrafter"/>
</dbReference>
<organism evidence="2 3">
    <name type="scientific">Dinothrombium tinctorium</name>
    <dbReference type="NCBI Taxonomy" id="1965070"/>
    <lineage>
        <taxon>Eukaryota</taxon>
        <taxon>Metazoa</taxon>
        <taxon>Ecdysozoa</taxon>
        <taxon>Arthropoda</taxon>
        <taxon>Chelicerata</taxon>
        <taxon>Arachnida</taxon>
        <taxon>Acari</taxon>
        <taxon>Acariformes</taxon>
        <taxon>Trombidiformes</taxon>
        <taxon>Prostigmata</taxon>
        <taxon>Anystina</taxon>
        <taxon>Parasitengona</taxon>
        <taxon>Trombidioidea</taxon>
        <taxon>Trombidiidae</taxon>
        <taxon>Dinothrombium</taxon>
    </lineage>
</organism>
<evidence type="ECO:0000313" key="2">
    <source>
        <dbReference type="EMBL" id="RWS05615.1"/>
    </source>
</evidence>
<comment type="caution">
    <text evidence="2">The sequence shown here is derived from an EMBL/GenBank/DDBJ whole genome shotgun (WGS) entry which is preliminary data.</text>
</comment>
<dbReference type="SMART" id="SM01349">
    <property type="entry name" value="TOG"/>
    <property type="match status" value="1"/>
</dbReference>
<feature type="domain" description="TOG" evidence="1">
    <location>
        <begin position="329"/>
        <end position="553"/>
    </location>
</feature>